<feature type="compositionally biased region" description="Basic and acidic residues" evidence="1">
    <location>
        <begin position="539"/>
        <end position="551"/>
    </location>
</feature>
<dbReference type="GO" id="GO:0000447">
    <property type="term" value="P:endonucleolytic cleavage in ITS1 to separate SSU-rRNA from 5.8S rRNA and LSU-rRNA from tricistronic rRNA transcript (SSU-rRNA, 5.8S rRNA, LSU-rRNA)"/>
    <property type="evidence" value="ECO:0007669"/>
    <property type="project" value="TreeGrafter"/>
</dbReference>
<feature type="region of interest" description="Disordered" evidence="1">
    <location>
        <begin position="398"/>
        <end position="488"/>
    </location>
</feature>
<gene>
    <name evidence="2" type="ORF">TBRA_LOCUS9832</name>
</gene>
<feature type="compositionally biased region" description="Basic and acidic residues" evidence="1">
    <location>
        <begin position="436"/>
        <end position="447"/>
    </location>
</feature>
<dbReference type="GO" id="GO:0030681">
    <property type="term" value="C:multimeric ribonuclease P complex"/>
    <property type="evidence" value="ECO:0007669"/>
    <property type="project" value="TreeGrafter"/>
</dbReference>
<dbReference type="GO" id="GO:0000172">
    <property type="term" value="C:ribonuclease MRP complex"/>
    <property type="evidence" value="ECO:0007669"/>
    <property type="project" value="TreeGrafter"/>
</dbReference>
<reference evidence="2 3" key="1">
    <citation type="submission" date="2020-02" db="EMBL/GenBank/DDBJ databases">
        <authorList>
            <person name="Ferguson B K."/>
        </authorList>
    </citation>
    <scope>NUCLEOTIDE SEQUENCE [LARGE SCALE GENOMIC DNA]</scope>
</reference>
<dbReference type="Proteomes" id="UP000479190">
    <property type="component" value="Unassembled WGS sequence"/>
</dbReference>
<dbReference type="OrthoDB" id="446759at2759"/>
<dbReference type="PANTHER" id="PTHR15396:SF1">
    <property type="entry name" value="RIBONUCLEASE P PROTEIN SUBUNIT P40"/>
    <property type="match status" value="1"/>
</dbReference>
<dbReference type="AlphaFoldDB" id="A0A6H5ILJ4"/>
<accession>A0A6H5ILJ4</accession>
<organism evidence="2 3">
    <name type="scientific">Trichogramma brassicae</name>
    <dbReference type="NCBI Taxonomy" id="86971"/>
    <lineage>
        <taxon>Eukaryota</taxon>
        <taxon>Metazoa</taxon>
        <taxon>Ecdysozoa</taxon>
        <taxon>Arthropoda</taxon>
        <taxon>Hexapoda</taxon>
        <taxon>Insecta</taxon>
        <taxon>Pterygota</taxon>
        <taxon>Neoptera</taxon>
        <taxon>Endopterygota</taxon>
        <taxon>Hymenoptera</taxon>
        <taxon>Apocrita</taxon>
        <taxon>Proctotrupomorpha</taxon>
        <taxon>Chalcidoidea</taxon>
        <taxon>Trichogrammatidae</taxon>
        <taxon>Trichogramma</taxon>
    </lineage>
</organism>
<feature type="compositionally biased region" description="Basic residues" evidence="1">
    <location>
        <begin position="749"/>
        <end position="759"/>
    </location>
</feature>
<feature type="compositionally biased region" description="Basic and acidic residues" evidence="1">
    <location>
        <begin position="326"/>
        <end position="342"/>
    </location>
</feature>
<feature type="region of interest" description="Disordered" evidence="1">
    <location>
        <begin position="725"/>
        <end position="820"/>
    </location>
</feature>
<keyword evidence="3" id="KW-1185">Reference proteome</keyword>
<proteinExistence type="predicted"/>
<feature type="compositionally biased region" description="Low complexity" evidence="1">
    <location>
        <begin position="687"/>
        <end position="708"/>
    </location>
</feature>
<dbReference type="EMBL" id="CADCXV010000885">
    <property type="protein sequence ID" value="CAB0038037.1"/>
    <property type="molecule type" value="Genomic_DNA"/>
</dbReference>
<feature type="compositionally biased region" description="Basic and acidic residues" evidence="1">
    <location>
        <begin position="784"/>
        <end position="805"/>
    </location>
</feature>
<evidence type="ECO:0000256" key="1">
    <source>
        <dbReference type="SAM" id="MobiDB-lite"/>
    </source>
</evidence>
<feature type="compositionally biased region" description="Low complexity" evidence="1">
    <location>
        <begin position="659"/>
        <end position="670"/>
    </location>
</feature>
<dbReference type="PANTHER" id="PTHR15396">
    <property type="entry name" value="RIBONUCLEASE P PROTEIN SUBUNIT P40"/>
    <property type="match status" value="1"/>
</dbReference>
<dbReference type="Pfam" id="PF08584">
    <property type="entry name" value="Ribonuc_P_40"/>
    <property type="match status" value="1"/>
</dbReference>
<protein>
    <submittedName>
        <fullName evidence="2">Uncharacterized protein</fullName>
    </submittedName>
</protein>
<feature type="region of interest" description="Disordered" evidence="1">
    <location>
        <begin position="326"/>
        <end position="381"/>
    </location>
</feature>
<feature type="compositionally biased region" description="Basic and acidic residues" evidence="1">
    <location>
        <begin position="565"/>
        <end position="575"/>
    </location>
</feature>
<dbReference type="GO" id="GO:0004526">
    <property type="term" value="F:ribonuclease P activity"/>
    <property type="evidence" value="ECO:0007669"/>
    <property type="project" value="TreeGrafter"/>
</dbReference>
<dbReference type="GO" id="GO:0000171">
    <property type="term" value="F:ribonuclease MRP activity"/>
    <property type="evidence" value="ECO:0007669"/>
    <property type="project" value="TreeGrafter"/>
</dbReference>
<dbReference type="InterPro" id="IPR013893">
    <property type="entry name" value="RNase_P_Rpp40"/>
</dbReference>
<evidence type="ECO:0000313" key="3">
    <source>
        <dbReference type="Proteomes" id="UP000479190"/>
    </source>
</evidence>
<dbReference type="GO" id="GO:0001682">
    <property type="term" value="P:tRNA 5'-leader removal"/>
    <property type="evidence" value="ECO:0007669"/>
    <property type="project" value="InterPro"/>
</dbReference>
<feature type="compositionally biased region" description="Basic residues" evidence="1">
    <location>
        <begin position="590"/>
        <end position="601"/>
    </location>
</feature>
<sequence length="879" mass="95456">MIVFFTTITHSDRVETLDLVAYRPVLKVSGVGSSRFTKKADEIDAAAVVVIEIPYDITRAMLCPEVWNFKAPKCAVELSERKGGPSSPPVIAQHYFNHSQHSIAFSLYTYTRAIVAFGARDDDDKTAAASHEAPIYINIARTVTVANVVARGGGSKNCARKPLAGRQHYTRARGCSAAAATAVSLFHPRAMNYPDSNFVGDLLQNTGYWKVKRLSLAELIDKEFIAKFVKEGQRQRDLFIYIYFAQTAQLRASMYNVLCCVFAGEVTLLSVGARIDTDDVVAVTPSGFLVLNLLRSTYQGTGLEGKPSYFERSKKEATRFGKFRVAHNDNNNRRKNATETRGSHAVRSRPAGARPAGRRVRPLARPAHGLSGGAPRPRLGPRVSALDAARDARPAGLERALAPLRPHGPGGPRGRERAHRPHHEQSASHAEQPELPARDERRGESHPGRGASASQADRAVGLAQDHAPRPVRLAARHERPRGAGSGLGLGRLAHLRHRARHRPRPGPHAPAAQLHPVLRLHRPADRHPLSQLSPQSAQARRDGLALRDGSQRRLSAGLSAAPRDQAVEHVGERAGLRRAAAAPSEPGGHRQVRRARPRPRAHQGAQPGQATVRPAQLRVSQLRPGAAVSAGRHLSPHRRSLHTEGRASRRSVHARGAERAQGAQAAQLRLLRPRTGQTAGGVRPPARESSPGARGRARSAGPRARQPALSAAALAHLLQLRVPDRRRRAETAADEAPGRRALPATRAAQVRRRLRRGPSRVRAVALPERALHPSGLVHGRGRRHDAPSPRQESHGQARGAQDHLRRGAVHGHRPSAAARLPEAHAAVGARELGRHLAARAGRLQAASEGQQFQARHESDLVAGLTEQMKKKQNKSKNIV</sequence>
<feature type="region of interest" description="Disordered" evidence="1">
    <location>
        <begin position="527"/>
        <end position="708"/>
    </location>
</feature>
<name>A0A6H5ILJ4_9HYME</name>
<evidence type="ECO:0000313" key="2">
    <source>
        <dbReference type="EMBL" id="CAB0038037.1"/>
    </source>
</evidence>